<keyword evidence="5" id="KW-1185">Reference proteome</keyword>
<dbReference type="PANTHER" id="PTHR10127:SF850">
    <property type="entry name" value="METALLOENDOPEPTIDASE"/>
    <property type="match status" value="1"/>
</dbReference>
<evidence type="ECO:0000313" key="5">
    <source>
        <dbReference type="Proteomes" id="UP000481861"/>
    </source>
</evidence>
<dbReference type="EMBL" id="JAADJZ010000041">
    <property type="protein sequence ID" value="KAF2864696.1"/>
    <property type="molecule type" value="Genomic_DNA"/>
</dbReference>
<protein>
    <recommendedName>
        <fullName evidence="1">Metalloendopeptidase</fullName>
        <ecNumber evidence="1">3.4.24.-</ecNumber>
    </recommendedName>
</protein>
<dbReference type="InterPro" id="IPR006026">
    <property type="entry name" value="Peptidase_Metallo"/>
</dbReference>
<keyword evidence="1" id="KW-0378">Hydrolase</keyword>
<evidence type="ECO:0000256" key="2">
    <source>
        <dbReference type="SAM" id="MobiDB-lite"/>
    </source>
</evidence>
<comment type="cofactor">
    <cofactor evidence="1">
        <name>Zn(2+)</name>
        <dbReference type="ChEBI" id="CHEBI:29105"/>
    </cofactor>
    <text evidence="1">Binds 1 zinc ion per subunit.</text>
</comment>
<dbReference type="SUPFAM" id="SSF55486">
    <property type="entry name" value="Metalloproteases ('zincins'), catalytic domain"/>
    <property type="match status" value="1"/>
</dbReference>
<feature type="signal peptide" evidence="1">
    <location>
        <begin position="1"/>
        <end position="20"/>
    </location>
</feature>
<sequence length="367" mass="41030">MKLTIFIVAAAAALLSVAMAAAPPPGQQTATGTDNLNTTTSTVEGPNITSSDAASFIFLPDGRFPPNFTFGGMLDPNLGSHDALSAGMRYAWPMIRDDCGRFVRRVKYCFVNEDNKTALRHTFKEAIKSWRQELGEPSAESGHNLQFKDVGNPYCYANWQNERNPENWQDGTDVDALAVRIERGTGSAYGTLGYQFALESAPGRHYMVLGDDHVGRAAHEIGHVLGLAHEHQRSDRDQYIEFRCNKLKGFSDAKKRAEQAAEFDVDYKLCNYQDFAIKYGFNIATQYTRGLGYLTTHDGADGFDYKSIMIYLSWESADDVRCRLNAEHCPLAKKGETGISAFVPFNERPSSRDVAFVRQFYRWVPQP</sequence>
<name>A0A7C8M050_9PLEO</name>
<dbReference type="SMART" id="SM00235">
    <property type="entry name" value="ZnMc"/>
    <property type="match status" value="1"/>
</dbReference>
<keyword evidence="1" id="KW-0479">Metal-binding</keyword>
<dbReference type="PRINTS" id="PR00480">
    <property type="entry name" value="ASTACIN"/>
</dbReference>
<feature type="compositionally biased region" description="Low complexity" evidence="2">
    <location>
        <begin position="24"/>
        <end position="42"/>
    </location>
</feature>
<keyword evidence="1" id="KW-0645">Protease</keyword>
<dbReference type="Proteomes" id="UP000481861">
    <property type="component" value="Unassembled WGS sequence"/>
</dbReference>
<dbReference type="InterPro" id="IPR001506">
    <property type="entry name" value="Peptidase_M12A"/>
</dbReference>
<proteinExistence type="predicted"/>
<keyword evidence="1" id="KW-0732">Signal</keyword>
<dbReference type="Pfam" id="PF01400">
    <property type="entry name" value="Astacin"/>
    <property type="match status" value="1"/>
</dbReference>
<keyword evidence="1" id="KW-0482">Metalloprotease</keyword>
<gene>
    <name evidence="4" type="ORF">BDV95DRAFT_613349</name>
</gene>
<dbReference type="Gene3D" id="3.40.390.10">
    <property type="entry name" value="Collagenase (Catalytic Domain)"/>
    <property type="match status" value="1"/>
</dbReference>
<reference evidence="4 5" key="1">
    <citation type="submission" date="2020-01" db="EMBL/GenBank/DDBJ databases">
        <authorList>
            <consortium name="DOE Joint Genome Institute"/>
            <person name="Haridas S."/>
            <person name="Albert R."/>
            <person name="Binder M."/>
            <person name="Bloem J."/>
            <person name="Labutti K."/>
            <person name="Salamov A."/>
            <person name="Andreopoulos B."/>
            <person name="Baker S.E."/>
            <person name="Barry K."/>
            <person name="Bills G."/>
            <person name="Bluhm B.H."/>
            <person name="Cannon C."/>
            <person name="Castanera R."/>
            <person name="Culley D.E."/>
            <person name="Daum C."/>
            <person name="Ezra D."/>
            <person name="Gonzalez J.B."/>
            <person name="Henrissat B."/>
            <person name="Kuo A."/>
            <person name="Liang C."/>
            <person name="Lipzen A."/>
            <person name="Lutzoni F."/>
            <person name="Magnuson J."/>
            <person name="Mondo S."/>
            <person name="Nolan M."/>
            <person name="Ohm R."/>
            <person name="Pangilinan J."/>
            <person name="Park H.-J.H."/>
            <person name="Ramirez L."/>
            <person name="Alfaro M."/>
            <person name="Sun H."/>
            <person name="Tritt A."/>
            <person name="Yoshinaga Y."/>
            <person name="Zwiers L.-H.L."/>
            <person name="Turgeon B.G."/>
            <person name="Goodwin S.B."/>
            <person name="Spatafora J.W."/>
            <person name="Crous P.W."/>
            <person name="Grigoriev I.V."/>
        </authorList>
    </citation>
    <scope>NUCLEOTIDE SEQUENCE [LARGE SCALE GENOMIC DNA]</scope>
    <source>
        <strain evidence="4 5">CBS 611.86</strain>
    </source>
</reference>
<dbReference type="GO" id="GO:0004222">
    <property type="term" value="F:metalloendopeptidase activity"/>
    <property type="evidence" value="ECO:0007669"/>
    <property type="project" value="UniProtKB-UniRule"/>
</dbReference>
<feature type="chain" id="PRO_5029035424" description="Metalloendopeptidase" evidence="1">
    <location>
        <begin position="21"/>
        <end position="367"/>
    </location>
</feature>
<keyword evidence="1" id="KW-0862">Zinc</keyword>
<dbReference type="InterPro" id="IPR024079">
    <property type="entry name" value="MetalloPept_cat_dom_sf"/>
</dbReference>
<feature type="domain" description="Peptidase metallopeptidase" evidence="3">
    <location>
        <begin position="98"/>
        <end position="269"/>
    </location>
</feature>
<evidence type="ECO:0000256" key="1">
    <source>
        <dbReference type="RuleBase" id="RU361183"/>
    </source>
</evidence>
<dbReference type="PANTHER" id="PTHR10127">
    <property type="entry name" value="DISCOIDIN, CUB, EGF, LAMININ , AND ZINC METALLOPROTEASE DOMAIN CONTAINING"/>
    <property type="match status" value="1"/>
</dbReference>
<feature type="region of interest" description="Disordered" evidence="2">
    <location>
        <begin position="24"/>
        <end position="47"/>
    </location>
</feature>
<dbReference type="AlphaFoldDB" id="A0A7C8M050"/>
<dbReference type="GO" id="GO:0008270">
    <property type="term" value="F:zinc ion binding"/>
    <property type="evidence" value="ECO:0007669"/>
    <property type="project" value="InterPro"/>
</dbReference>
<comment type="caution">
    <text evidence="4">The sequence shown here is derived from an EMBL/GenBank/DDBJ whole genome shotgun (WGS) entry which is preliminary data.</text>
</comment>
<dbReference type="GO" id="GO:0006508">
    <property type="term" value="P:proteolysis"/>
    <property type="evidence" value="ECO:0007669"/>
    <property type="project" value="UniProtKB-KW"/>
</dbReference>
<organism evidence="4 5">
    <name type="scientific">Massariosphaeria phaeospora</name>
    <dbReference type="NCBI Taxonomy" id="100035"/>
    <lineage>
        <taxon>Eukaryota</taxon>
        <taxon>Fungi</taxon>
        <taxon>Dikarya</taxon>
        <taxon>Ascomycota</taxon>
        <taxon>Pezizomycotina</taxon>
        <taxon>Dothideomycetes</taxon>
        <taxon>Pleosporomycetidae</taxon>
        <taxon>Pleosporales</taxon>
        <taxon>Pleosporales incertae sedis</taxon>
        <taxon>Massariosphaeria</taxon>
    </lineage>
</organism>
<dbReference type="OrthoDB" id="291007at2759"/>
<evidence type="ECO:0000259" key="3">
    <source>
        <dbReference type="SMART" id="SM00235"/>
    </source>
</evidence>
<accession>A0A7C8M050</accession>
<evidence type="ECO:0000313" key="4">
    <source>
        <dbReference type="EMBL" id="KAF2864696.1"/>
    </source>
</evidence>
<dbReference type="EC" id="3.4.24.-" evidence="1"/>